<dbReference type="EMBL" id="JAUOQI010000003">
    <property type="protein sequence ID" value="MDO6576973.1"/>
    <property type="molecule type" value="Genomic_DNA"/>
</dbReference>
<dbReference type="AlphaFoldDB" id="A0AAW7Z153"/>
<evidence type="ECO:0000313" key="3">
    <source>
        <dbReference type="Proteomes" id="UP000056750"/>
    </source>
</evidence>
<sequence length="176" mass="19722">MKPWVVIVLILFIAVTGYQFGFYHGKLANSNVEKERLNTVLERSRTTASSNLRVIKATPQMSGEAYAQTPKSAHTLATNEDLSEFQVQNEITEFLAFHPSGQKLTLNTFQCTQSECEFTGEYSGSHAGFERMLNDLKAQSWWQFGEMLEVSNIEEGNTQIGVKFSSRPVLISDATT</sequence>
<accession>A0AAW7Z153</accession>
<dbReference type="Proteomes" id="UP000056750">
    <property type="component" value="Chromosome"/>
</dbReference>
<dbReference type="EMBL" id="CP013926">
    <property type="protein sequence ID" value="AMJ75944.1"/>
    <property type="molecule type" value="Genomic_DNA"/>
</dbReference>
<dbReference type="KEGG" id="asq:AVL57_19445"/>
<dbReference type="GeneID" id="83259875"/>
<evidence type="ECO:0000313" key="2">
    <source>
        <dbReference type="EMBL" id="MDO6576973.1"/>
    </source>
</evidence>
<evidence type="ECO:0000313" key="4">
    <source>
        <dbReference type="Proteomes" id="UP001170717"/>
    </source>
</evidence>
<keyword evidence="3" id="KW-1185">Reference proteome</keyword>
<protein>
    <submittedName>
        <fullName evidence="2">Uncharacterized protein</fullName>
    </submittedName>
</protein>
<gene>
    <name evidence="1" type="ORF">AVL57_19445</name>
    <name evidence="2" type="ORF">Q4527_06185</name>
</gene>
<organism evidence="2 4">
    <name type="scientific">Alteromonas stellipolaris</name>
    <dbReference type="NCBI Taxonomy" id="233316"/>
    <lineage>
        <taxon>Bacteria</taxon>
        <taxon>Pseudomonadati</taxon>
        <taxon>Pseudomonadota</taxon>
        <taxon>Gammaproteobacteria</taxon>
        <taxon>Alteromonadales</taxon>
        <taxon>Alteromonadaceae</taxon>
        <taxon>Alteromonas/Salinimonas group</taxon>
        <taxon>Alteromonas</taxon>
    </lineage>
</organism>
<evidence type="ECO:0000313" key="1">
    <source>
        <dbReference type="EMBL" id="AMJ75944.1"/>
    </source>
</evidence>
<dbReference type="Proteomes" id="UP001170717">
    <property type="component" value="Unassembled WGS sequence"/>
</dbReference>
<reference evidence="2" key="2">
    <citation type="submission" date="2023-07" db="EMBL/GenBank/DDBJ databases">
        <title>Genome content predicts the carbon catabolic preferences of heterotrophic bacteria.</title>
        <authorList>
            <person name="Gralka M."/>
        </authorList>
    </citation>
    <scope>NUCLEOTIDE SEQUENCE</scope>
    <source>
        <strain evidence="2">F2M12</strain>
    </source>
</reference>
<name>A0AAW7Z153_9ALTE</name>
<proteinExistence type="predicted"/>
<dbReference type="RefSeq" id="WP_057795577.1">
    <property type="nucleotide sequence ID" value="NZ_CAXIBE010000054.1"/>
</dbReference>
<reference evidence="1 3" key="1">
    <citation type="submission" date="2015-12" db="EMBL/GenBank/DDBJ databases">
        <title>Intraspecies pangenome expansion in the marine bacterium Alteromonas.</title>
        <authorList>
            <person name="Lopez-Perez M."/>
            <person name="Rodriguez-Valera F."/>
        </authorList>
    </citation>
    <scope>NUCLEOTIDE SEQUENCE [LARGE SCALE GENOMIC DNA]</scope>
    <source>
        <strain evidence="1 3">LMG 21861</strain>
    </source>
</reference>